<protein>
    <recommendedName>
        <fullName evidence="2">AMP-activated protein kinase glycogen-binding domain-containing protein</fullName>
    </recommendedName>
</protein>
<accession>A0A8S0SV42</accession>
<evidence type="ECO:0000313" key="3">
    <source>
        <dbReference type="EMBL" id="CAA2995565.1"/>
    </source>
</evidence>
<evidence type="ECO:0000313" key="4">
    <source>
        <dbReference type="Proteomes" id="UP000594638"/>
    </source>
</evidence>
<organism evidence="3 4">
    <name type="scientific">Olea europaea subsp. europaea</name>
    <dbReference type="NCBI Taxonomy" id="158383"/>
    <lineage>
        <taxon>Eukaryota</taxon>
        <taxon>Viridiplantae</taxon>
        <taxon>Streptophyta</taxon>
        <taxon>Embryophyta</taxon>
        <taxon>Tracheophyta</taxon>
        <taxon>Spermatophyta</taxon>
        <taxon>Magnoliopsida</taxon>
        <taxon>eudicotyledons</taxon>
        <taxon>Gunneridae</taxon>
        <taxon>Pentapetalae</taxon>
        <taxon>asterids</taxon>
        <taxon>lamiids</taxon>
        <taxon>Lamiales</taxon>
        <taxon>Oleaceae</taxon>
        <taxon>Oleeae</taxon>
        <taxon>Olea</taxon>
    </lineage>
</organism>
<dbReference type="PANTHER" id="PTHR47434">
    <property type="entry name" value="PROTEIN PTST HOMOLOG 3, CHLOROPLASTIC"/>
    <property type="match status" value="1"/>
</dbReference>
<dbReference type="Proteomes" id="UP000594638">
    <property type="component" value="Unassembled WGS sequence"/>
</dbReference>
<keyword evidence="4" id="KW-1185">Reference proteome</keyword>
<dbReference type="AlphaFoldDB" id="A0A8S0SV42"/>
<dbReference type="EMBL" id="CACTIH010005504">
    <property type="protein sequence ID" value="CAA2995565.1"/>
    <property type="molecule type" value="Genomic_DNA"/>
</dbReference>
<dbReference type="GO" id="GO:0019252">
    <property type="term" value="P:starch biosynthetic process"/>
    <property type="evidence" value="ECO:0007669"/>
    <property type="project" value="EnsemblPlants"/>
</dbReference>
<dbReference type="InterPro" id="IPR032640">
    <property type="entry name" value="AMPK1_CBM"/>
</dbReference>
<dbReference type="Pfam" id="PF16561">
    <property type="entry name" value="AMPK1_CBM"/>
    <property type="match status" value="1"/>
</dbReference>
<feature type="coiled-coil region" evidence="1">
    <location>
        <begin position="305"/>
        <end position="339"/>
    </location>
</feature>
<reference evidence="3 4" key="1">
    <citation type="submission" date="2019-12" db="EMBL/GenBank/DDBJ databases">
        <authorList>
            <person name="Alioto T."/>
            <person name="Alioto T."/>
            <person name="Gomez Garrido J."/>
        </authorList>
    </citation>
    <scope>NUCLEOTIDE SEQUENCE [LARGE SCALE GENOMIC DNA]</scope>
</reference>
<evidence type="ECO:0000259" key="2">
    <source>
        <dbReference type="Pfam" id="PF16561"/>
    </source>
</evidence>
<gene>
    <name evidence="3" type="ORF">OLEA9_A022708</name>
</gene>
<comment type="caution">
    <text evidence="3">The sequence shown here is derived from an EMBL/GenBank/DDBJ whole genome shotgun (WGS) entry which is preliminary data.</text>
</comment>
<dbReference type="Gramene" id="OE9A022708T2">
    <property type="protein sequence ID" value="OE9A022708C2"/>
    <property type="gene ID" value="OE9A022708"/>
</dbReference>
<evidence type="ECO:0000256" key="1">
    <source>
        <dbReference type="SAM" id="Coils"/>
    </source>
</evidence>
<dbReference type="OrthoDB" id="531008at2759"/>
<dbReference type="InterPro" id="IPR014756">
    <property type="entry name" value="Ig_E-set"/>
</dbReference>
<dbReference type="PANTHER" id="PTHR47434:SF2">
    <property type="entry name" value="PROTEIN PTST HOMOLOG 3, CHLOROPLASTIC"/>
    <property type="match status" value="1"/>
</dbReference>
<proteinExistence type="predicted"/>
<dbReference type="GO" id="GO:0009507">
    <property type="term" value="C:chloroplast"/>
    <property type="evidence" value="ECO:0007669"/>
    <property type="project" value="EnsemblPlants"/>
</dbReference>
<dbReference type="CDD" id="cd02859">
    <property type="entry name" value="E_set_AMPKbeta_like_N"/>
    <property type="match status" value="1"/>
</dbReference>
<sequence>MATHLYHFNIFHSLSYNKFLCSSPLNLHIRHHQRPCNLTVFACSVKKPRTNRKGKSDEDLCNEIREFLSKLGLPQSHVPSMKELSQHGRQDLANIVRRRGYKYVRRLLEASTETNVNGSNAEEDLTGKLVALGSCEVSSDQNEKVEILADDTSLSSEAIQEDSMNHIETDGQVNSNDRNLNSSSCSTNLSLQEKVAQFIQNGELDIIEHSGFGITKEIVAEDVEGAIGSEGTPKPELASMISSSGGAQLLNGNANLSLQNQKVERPVLENSTSRNGYISTHEVKNVDSNKNEDLETQKVDNQAEVKRLKFMLHQKELELTQMKQQVEKEKLALSALQTKAEVEISNAHRLISEKDAELYAAEESLTGLKEVEIEYSGDGESVELAGSFNGWNHWIKMDLHPPSSIINPIVSRKSRIWRTVLWLYPGVYEIKFIIDGHWRIDPEKESINRGTVHNNILRVDR</sequence>
<dbReference type="GO" id="GO:0010581">
    <property type="term" value="P:regulation of starch biosynthetic process"/>
    <property type="evidence" value="ECO:0007669"/>
    <property type="project" value="EnsemblPlants"/>
</dbReference>
<feature type="domain" description="AMP-activated protein kinase glycogen-binding" evidence="2">
    <location>
        <begin position="371"/>
        <end position="459"/>
    </location>
</feature>
<dbReference type="InterPro" id="IPR013783">
    <property type="entry name" value="Ig-like_fold"/>
</dbReference>
<keyword evidence="1" id="KW-0175">Coiled coil</keyword>
<dbReference type="SUPFAM" id="SSF81296">
    <property type="entry name" value="E set domains"/>
    <property type="match status" value="1"/>
</dbReference>
<name>A0A8S0SV42_OLEEU</name>
<dbReference type="Gene3D" id="2.60.40.10">
    <property type="entry name" value="Immunoglobulins"/>
    <property type="match status" value="1"/>
</dbReference>